<evidence type="ECO:0000313" key="2">
    <source>
        <dbReference type="Proteomes" id="UP000215148"/>
    </source>
</evidence>
<sequence length="65" mass="7583">MQLSEIVIPNTKDVPAKQHHNVKLREAYISEREQLEMTELELSRAKIMMIDSNGKLIRISLLLEH</sequence>
<protein>
    <submittedName>
        <fullName evidence="1">Uncharacterized protein</fullName>
    </submittedName>
</protein>
<gene>
    <name evidence="1" type="ORF">CCZ37_15125</name>
</gene>
<organism evidence="1 2">
    <name type="scientific">Vibrio qinghaiensis</name>
    <dbReference type="NCBI Taxonomy" id="2025808"/>
    <lineage>
        <taxon>Bacteria</taxon>
        <taxon>Pseudomonadati</taxon>
        <taxon>Pseudomonadota</taxon>
        <taxon>Gammaproteobacteria</taxon>
        <taxon>Vibrionales</taxon>
        <taxon>Vibrionaceae</taxon>
        <taxon>Vibrio</taxon>
    </lineage>
</organism>
<accession>A0A223N2E1</accession>
<dbReference type="KEGG" id="vqi:CCZ37_15125"/>
<dbReference type="RefSeq" id="WP_010319898.1">
    <property type="nucleotide sequence ID" value="NZ_CAWNHI010000002.1"/>
</dbReference>
<proteinExistence type="predicted"/>
<dbReference type="AlphaFoldDB" id="A0A223N2E1"/>
<keyword evidence="2" id="KW-1185">Reference proteome</keyword>
<reference evidence="1 2" key="1">
    <citation type="submission" date="2017-08" db="EMBL/GenBank/DDBJ databases">
        <title>The Vibrio qinghaiensis sp.-Q67 is a luminous bacteria isolated firstly from Qinghai lake, Qinghai province, China, which has been proved to be very sensitive to detect environmental and food pollutants. Therefore, complete genome analysis of V. qinghaiensis sp.-Q67 highlights the potential application of this strain on detection of hazards in the contaminated environments.</title>
        <authorList>
            <person name="Gong L."/>
        </authorList>
    </citation>
    <scope>NUCLEOTIDE SEQUENCE [LARGE SCALE GENOMIC DNA]</scope>
    <source>
        <strain evidence="1 2">Q67</strain>
    </source>
</reference>
<dbReference type="Proteomes" id="UP000215148">
    <property type="component" value="Chromosome 2"/>
</dbReference>
<evidence type="ECO:0000313" key="1">
    <source>
        <dbReference type="EMBL" id="ASU23908.1"/>
    </source>
</evidence>
<dbReference type="EMBL" id="CP022742">
    <property type="protein sequence ID" value="ASU23908.1"/>
    <property type="molecule type" value="Genomic_DNA"/>
</dbReference>
<name>A0A223N2E1_9VIBR</name>